<dbReference type="InterPro" id="IPR012340">
    <property type="entry name" value="NA-bd_OB-fold"/>
</dbReference>
<feature type="binding site" evidence="10">
    <location>
        <position position="292"/>
    </location>
    <ligand>
        <name>NAD(+)</name>
        <dbReference type="ChEBI" id="CHEBI:57540"/>
    </ligand>
</feature>
<dbReference type="Gene3D" id="2.40.50.140">
    <property type="entry name" value="Nucleic acid-binding proteins"/>
    <property type="match status" value="1"/>
</dbReference>
<name>A0AAU7E0T9_9MICO</name>
<dbReference type="PROSITE" id="PS01055">
    <property type="entry name" value="DNA_LIGASE_N1"/>
    <property type="match status" value="1"/>
</dbReference>
<dbReference type="InterPro" id="IPR018239">
    <property type="entry name" value="DNA_ligase_AS"/>
</dbReference>
<feature type="binding site" evidence="10">
    <location>
        <position position="316"/>
    </location>
    <ligand>
        <name>NAD(+)</name>
        <dbReference type="ChEBI" id="CHEBI:57540"/>
    </ligand>
</feature>
<keyword evidence="7 10" id="KW-0520">NAD</keyword>
<keyword evidence="6 10" id="KW-0460">Magnesium</keyword>
<keyword evidence="4 10" id="KW-0227">DNA damage</keyword>
<accession>A0AAU7E0T9</accession>
<dbReference type="InterPro" id="IPR041663">
    <property type="entry name" value="DisA/LigA_HHH"/>
</dbReference>
<reference evidence="12" key="1">
    <citation type="submission" date="2024-02" db="EMBL/GenBank/DDBJ databases">
        <title>Tomenella chthoni gen. nov. sp. nov., a member of the family Jonesiaceae isolated from bat guano.</title>
        <authorList>
            <person name="Miller S.L."/>
            <person name="King J."/>
            <person name="Sankaranarayanan K."/>
            <person name="Lawson P.A."/>
        </authorList>
    </citation>
    <scope>NUCLEOTIDE SEQUENCE</scope>
    <source>
        <strain evidence="12">BS-20</strain>
    </source>
</reference>
<dbReference type="SUPFAM" id="SSF56091">
    <property type="entry name" value="DNA ligase/mRNA capping enzyme, catalytic domain"/>
    <property type="match status" value="1"/>
</dbReference>
<evidence type="ECO:0000313" key="12">
    <source>
        <dbReference type="EMBL" id="XBH22918.1"/>
    </source>
</evidence>
<dbReference type="SMART" id="SM00532">
    <property type="entry name" value="LIGANc"/>
    <property type="match status" value="1"/>
</dbReference>
<sequence length="667" mass="70911">MTVTLLNHPSVTNLANQLRAAAASYYHGSTELMTDAEYDAGIAEVEAYVAQNPHQAGEFEDLLHNVAAGQPATGDVSHPVMMGSLDKATTLATVNAFVATIEGPLVLEPKLDGLAIRAVYDNGTLAQVSTRGDGHTGEDITSNALALGFLPRTIPACPGLLEVRGEVYMTRMAFLQANELRAERNEPAFVNQRNAAAGVLRRGDLSFGGLLDFAVYDATGDLLNLDSHYYRAGQLQSLGFTTALSLAPWVQTGRPVIINPNQDQWIAIDTAIHELGEARPTLSYPIDGIVIKADRSADRNALGMTSKAPRWAIAYKYEAEMATTTVVDITTTVGRTGRLAIRVEVEPVFVGGTTITFATGHNVSWMEERDIRVGDTVTIKRANDVIPYIEAVNLADRPADAVKWEAPATDPNGNPWDKTTLLWRSTDPALSVNASLLYAVSRDALDIEGIGAEIVDALVDTGITSFTQLTTMTIDTLSKLTLSEGRILGVKTATKIVDEVNTARTAPWARVITAMGLRATGRTMSRRLAVAFPSLALLGAATVEQLATVEGIAVKKAEIIRTSLDQLHSNGTLGALEQSGFTTSSETVNADELPLQGFTVVVSGAVPGYTRTTVAELIEANGGKSSSSVSANTSLLVSEPSTSSKYVKAQALGVTIVTPADFLGMLV</sequence>
<dbReference type="Gene3D" id="1.10.150.20">
    <property type="entry name" value="5' to 3' exonuclease, C-terminal subdomain"/>
    <property type="match status" value="2"/>
</dbReference>
<organism evidence="12">
    <name type="scientific">Jonesiaceae bacterium BS-20</name>
    <dbReference type="NCBI Taxonomy" id="3120821"/>
    <lineage>
        <taxon>Bacteria</taxon>
        <taxon>Bacillati</taxon>
        <taxon>Actinomycetota</taxon>
        <taxon>Actinomycetes</taxon>
        <taxon>Micrococcales</taxon>
        <taxon>Jonesiaceae</taxon>
    </lineage>
</organism>
<dbReference type="GO" id="GO:0006260">
    <property type="term" value="P:DNA replication"/>
    <property type="evidence" value="ECO:0007669"/>
    <property type="project" value="UniProtKB-KW"/>
</dbReference>
<dbReference type="EMBL" id="CP146203">
    <property type="protein sequence ID" value="XBH22918.1"/>
    <property type="molecule type" value="Genomic_DNA"/>
</dbReference>
<comment type="function">
    <text evidence="10">DNA ligase that catalyzes the formation of phosphodiester linkages between 5'-phosphoryl and 3'-hydroxyl groups in double-stranded DNA using NAD as a coenzyme and as the energy source for the reaction. It is essential for DNA replication and repair of damaged DNA.</text>
</comment>
<dbReference type="GO" id="GO:0046872">
    <property type="term" value="F:metal ion binding"/>
    <property type="evidence" value="ECO:0007669"/>
    <property type="project" value="UniProtKB-KW"/>
</dbReference>
<dbReference type="AlphaFoldDB" id="A0AAU7E0T9"/>
<feature type="binding site" evidence="10">
    <location>
        <position position="131"/>
    </location>
    <ligand>
        <name>NAD(+)</name>
        <dbReference type="ChEBI" id="CHEBI:57540"/>
    </ligand>
</feature>
<feature type="domain" description="BRCT" evidence="11">
    <location>
        <begin position="590"/>
        <end position="667"/>
    </location>
</feature>
<evidence type="ECO:0000256" key="7">
    <source>
        <dbReference type="ARBA" id="ARBA00023027"/>
    </source>
</evidence>
<dbReference type="Pfam" id="PF12826">
    <property type="entry name" value="HHH_2"/>
    <property type="match status" value="1"/>
</dbReference>
<dbReference type="SMART" id="SM00292">
    <property type="entry name" value="BRCT"/>
    <property type="match status" value="1"/>
</dbReference>
<dbReference type="Pfam" id="PF03120">
    <property type="entry name" value="OB_DNA_ligase"/>
    <property type="match status" value="1"/>
</dbReference>
<keyword evidence="1 10" id="KW-0436">Ligase</keyword>
<dbReference type="NCBIfam" id="NF005932">
    <property type="entry name" value="PRK07956.1"/>
    <property type="match status" value="1"/>
</dbReference>
<comment type="cofactor">
    <cofactor evidence="10">
        <name>Mg(2+)</name>
        <dbReference type="ChEBI" id="CHEBI:18420"/>
    </cofactor>
    <cofactor evidence="10">
        <name>Mn(2+)</name>
        <dbReference type="ChEBI" id="CHEBI:29035"/>
    </cofactor>
</comment>
<comment type="caution">
    <text evidence="10">Lacks conserved residue(s) required for the propagation of feature annotation.</text>
</comment>
<dbReference type="GO" id="GO:0003911">
    <property type="term" value="F:DNA ligase (NAD+) activity"/>
    <property type="evidence" value="ECO:0007669"/>
    <property type="project" value="UniProtKB-UniRule"/>
</dbReference>
<dbReference type="Gene3D" id="3.30.470.30">
    <property type="entry name" value="DNA ligase/mRNA capping enzyme"/>
    <property type="match status" value="1"/>
</dbReference>
<evidence type="ECO:0000256" key="4">
    <source>
        <dbReference type="ARBA" id="ARBA00022763"/>
    </source>
</evidence>
<dbReference type="Pfam" id="PF14520">
    <property type="entry name" value="HHH_5"/>
    <property type="match status" value="1"/>
</dbReference>
<keyword evidence="8 10" id="KW-0234">DNA repair</keyword>
<dbReference type="GO" id="GO:0006281">
    <property type="term" value="P:DNA repair"/>
    <property type="evidence" value="ECO:0007669"/>
    <property type="project" value="UniProtKB-KW"/>
</dbReference>
<dbReference type="InterPro" id="IPR010994">
    <property type="entry name" value="RuvA_2-like"/>
</dbReference>
<feature type="binding site" evidence="10">
    <location>
        <begin position="84"/>
        <end position="85"/>
    </location>
    <ligand>
        <name>NAD(+)</name>
        <dbReference type="ChEBI" id="CHEBI:57540"/>
    </ligand>
</feature>
<feature type="binding site" evidence="10">
    <location>
        <position position="108"/>
    </location>
    <ligand>
        <name>NAD(+)</name>
        <dbReference type="ChEBI" id="CHEBI:57540"/>
    </ligand>
</feature>
<keyword evidence="5 10" id="KW-0862">Zinc</keyword>
<dbReference type="InterPro" id="IPR001357">
    <property type="entry name" value="BRCT_dom"/>
</dbReference>
<feature type="active site" description="N6-AMP-lysine intermediate" evidence="10">
    <location>
        <position position="110"/>
    </location>
</feature>
<evidence type="ECO:0000256" key="5">
    <source>
        <dbReference type="ARBA" id="ARBA00022833"/>
    </source>
</evidence>
<evidence type="ECO:0000256" key="9">
    <source>
        <dbReference type="ARBA" id="ARBA00034005"/>
    </source>
</evidence>
<dbReference type="InterPro" id="IPR013839">
    <property type="entry name" value="DNAligase_adenylation"/>
</dbReference>
<keyword evidence="2 10" id="KW-0235">DNA replication</keyword>
<comment type="similarity">
    <text evidence="10">Belongs to the NAD-dependent DNA ligase family. LigA subfamily.</text>
</comment>
<dbReference type="SUPFAM" id="SSF47781">
    <property type="entry name" value="RuvA domain 2-like"/>
    <property type="match status" value="1"/>
</dbReference>
<dbReference type="PROSITE" id="PS50172">
    <property type="entry name" value="BRCT"/>
    <property type="match status" value="1"/>
</dbReference>
<evidence type="ECO:0000256" key="6">
    <source>
        <dbReference type="ARBA" id="ARBA00022842"/>
    </source>
</evidence>
<protein>
    <recommendedName>
        <fullName evidence="10">DNA ligase</fullName>
        <ecNumber evidence="10">6.5.1.2</ecNumber>
    </recommendedName>
    <alternativeName>
        <fullName evidence="10">Polydeoxyribonucleotide synthase [NAD(+)]</fullName>
    </alternativeName>
</protein>
<evidence type="ECO:0000256" key="2">
    <source>
        <dbReference type="ARBA" id="ARBA00022705"/>
    </source>
</evidence>
<evidence type="ECO:0000256" key="1">
    <source>
        <dbReference type="ARBA" id="ARBA00022598"/>
    </source>
</evidence>
<dbReference type="Gene3D" id="3.40.50.10190">
    <property type="entry name" value="BRCT domain"/>
    <property type="match status" value="1"/>
</dbReference>
<keyword evidence="3 10" id="KW-0479">Metal-binding</keyword>
<feature type="binding site" evidence="10">
    <location>
        <position position="166"/>
    </location>
    <ligand>
        <name>NAD(+)</name>
        <dbReference type="ChEBI" id="CHEBI:57540"/>
    </ligand>
</feature>
<dbReference type="HAMAP" id="MF_01588">
    <property type="entry name" value="DNA_ligase_A"/>
    <property type="match status" value="1"/>
</dbReference>
<dbReference type="InterPro" id="IPR004150">
    <property type="entry name" value="NAD_DNA_ligase_OB"/>
</dbReference>
<evidence type="ECO:0000259" key="11">
    <source>
        <dbReference type="PROSITE" id="PS50172"/>
    </source>
</evidence>
<dbReference type="Pfam" id="PF01653">
    <property type="entry name" value="DNA_ligase_aden"/>
    <property type="match status" value="1"/>
</dbReference>
<comment type="catalytic activity">
    <reaction evidence="9 10">
        <text>NAD(+) + (deoxyribonucleotide)n-3'-hydroxyl + 5'-phospho-(deoxyribonucleotide)m = (deoxyribonucleotide)n+m + AMP + beta-nicotinamide D-nucleotide.</text>
        <dbReference type="EC" id="6.5.1.2"/>
    </reaction>
</comment>
<dbReference type="SUPFAM" id="SSF50249">
    <property type="entry name" value="Nucleic acid-binding proteins"/>
    <property type="match status" value="1"/>
</dbReference>
<dbReference type="SUPFAM" id="SSF52113">
    <property type="entry name" value="BRCT domain"/>
    <property type="match status" value="1"/>
</dbReference>
<proteinExistence type="inferred from homology"/>
<gene>
    <name evidence="10 12" type="primary">ligA</name>
    <name evidence="12" type="ORF">V5R04_06805</name>
</gene>
<evidence type="ECO:0000256" key="10">
    <source>
        <dbReference type="HAMAP-Rule" id="MF_01588"/>
    </source>
</evidence>
<evidence type="ECO:0000256" key="8">
    <source>
        <dbReference type="ARBA" id="ARBA00023204"/>
    </source>
</evidence>
<feature type="binding site" evidence="10">
    <location>
        <begin position="35"/>
        <end position="39"/>
    </location>
    <ligand>
        <name>NAD(+)</name>
        <dbReference type="ChEBI" id="CHEBI:57540"/>
    </ligand>
</feature>
<keyword evidence="10" id="KW-0464">Manganese</keyword>
<dbReference type="InterPro" id="IPR036420">
    <property type="entry name" value="BRCT_dom_sf"/>
</dbReference>
<dbReference type="InterPro" id="IPR001679">
    <property type="entry name" value="DNA_ligase"/>
</dbReference>
<dbReference type="PIRSF" id="PIRSF001604">
    <property type="entry name" value="LigA"/>
    <property type="match status" value="1"/>
</dbReference>
<dbReference type="EC" id="6.5.1.2" evidence="10"/>
<dbReference type="Pfam" id="PF00533">
    <property type="entry name" value="BRCT"/>
    <property type="match status" value="1"/>
</dbReference>
<evidence type="ECO:0000256" key="3">
    <source>
        <dbReference type="ARBA" id="ARBA00022723"/>
    </source>
</evidence>
<dbReference type="Gene3D" id="1.10.287.610">
    <property type="entry name" value="Helix hairpin bin"/>
    <property type="match status" value="1"/>
</dbReference>
<dbReference type="InterPro" id="IPR013840">
    <property type="entry name" value="DNAligase_N"/>
</dbReference>